<accession>A0ABT3NCE2</accession>
<proteinExistence type="predicted"/>
<feature type="domain" description="TNase-like" evidence="4">
    <location>
        <begin position="1"/>
        <end position="127"/>
    </location>
</feature>
<dbReference type="Gene3D" id="3.40.10.10">
    <property type="entry name" value="DNA Methylphosphotriester Repair Domain"/>
    <property type="match status" value="1"/>
</dbReference>
<organism evidence="5 6">
    <name type="scientific">Desulfobotulus pelophilus</name>
    <dbReference type="NCBI Taxonomy" id="2823377"/>
    <lineage>
        <taxon>Bacteria</taxon>
        <taxon>Pseudomonadati</taxon>
        <taxon>Thermodesulfobacteriota</taxon>
        <taxon>Desulfobacteria</taxon>
        <taxon>Desulfobacterales</taxon>
        <taxon>Desulfobacteraceae</taxon>
        <taxon>Desulfobotulus</taxon>
    </lineage>
</organism>
<evidence type="ECO:0000313" key="5">
    <source>
        <dbReference type="EMBL" id="MCW7755126.1"/>
    </source>
</evidence>
<dbReference type="InterPro" id="IPR035437">
    <property type="entry name" value="SNase_OB-fold_sf"/>
</dbReference>
<dbReference type="SMART" id="SM00318">
    <property type="entry name" value="SNc"/>
    <property type="match status" value="1"/>
</dbReference>
<dbReference type="EMBL" id="JAPFPW010000022">
    <property type="protein sequence ID" value="MCW7755126.1"/>
    <property type="molecule type" value="Genomic_DNA"/>
</dbReference>
<dbReference type="SUPFAM" id="SSF50199">
    <property type="entry name" value="Staphylococcal nuclease"/>
    <property type="match status" value="1"/>
</dbReference>
<reference evidence="5 6" key="1">
    <citation type="submission" date="2022-11" db="EMBL/GenBank/DDBJ databases">
        <title>Desulfobotulus tamanensis H1 sp. nov. - anaerobic, alkaliphilic, sulphate reducing bacterium isolated from terrestrial mud volcano.</title>
        <authorList>
            <person name="Frolova A."/>
            <person name="Merkel A.Y."/>
            <person name="Slobodkin A.I."/>
        </authorList>
    </citation>
    <scope>NUCLEOTIDE SEQUENCE [LARGE SCALE GENOMIC DNA]</scope>
    <source>
        <strain evidence="5 6">H1</strain>
    </source>
</reference>
<keyword evidence="1" id="KW-0540">Nuclease</keyword>
<dbReference type="SUPFAM" id="SSF57884">
    <property type="entry name" value="Ada DNA repair protein, N-terminal domain (N-Ada 10)"/>
    <property type="match status" value="1"/>
</dbReference>
<evidence type="ECO:0000313" key="6">
    <source>
        <dbReference type="Proteomes" id="UP001209681"/>
    </source>
</evidence>
<dbReference type="Proteomes" id="UP001209681">
    <property type="component" value="Unassembled WGS sequence"/>
</dbReference>
<evidence type="ECO:0000256" key="1">
    <source>
        <dbReference type="ARBA" id="ARBA00022722"/>
    </source>
</evidence>
<evidence type="ECO:0000256" key="3">
    <source>
        <dbReference type="ARBA" id="ARBA00022801"/>
    </source>
</evidence>
<keyword evidence="3" id="KW-0378">Hydrolase</keyword>
<keyword evidence="2" id="KW-0255">Endonuclease</keyword>
<name>A0ABT3NCE2_9BACT</name>
<dbReference type="PANTHER" id="PTHR12302:SF3">
    <property type="entry name" value="SERINE_THREONINE-PROTEIN KINASE 31"/>
    <property type="match status" value="1"/>
</dbReference>
<dbReference type="PANTHER" id="PTHR12302">
    <property type="entry name" value="EBNA2 BINDING PROTEIN P100"/>
    <property type="match status" value="1"/>
</dbReference>
<dbReference type="Pfam" id="PF00565">
    <property type="entry name" value="SNase"/>
    <property type="match status" value="1"/>
</dbReference>
<sequence length="187" mass="21008">MEEVNVSFIPDGDTIRLKDGRWVRFPGMDAPEIGHGDRPDNCGGIMSRDSLRDLIGGSRLFMKSSGMDRYGRVLGSLFLQDGTCISTEMIRMGMAWVYIHGKPDQNTEAWLQLQQEAIRMGEGIWSLLPDKSHSLTGNRRSYRFHQSDCSYARKINTANRVTFPSLKSAFMAGYAPARECLPDPICP</sequence>
<comment type="caution">
    <text evidence="5">The sequence shown here is derived from an EMBL/GenBank/DDBJ whole genome shotgun (WGS) entry which is preliminary data.</text>
</comment>
<dbReference type="InterPro" id="IPR035451">
    <property type="entry name" value="Ada-like_dom_sf"/>
</dbReference>
<dbReference type="PROSITE" id="PS50830">
    <property type="entry name" value="TNASE_3"/>
    <property type="match status" value="1"/>
</dbReference>
<keyword evidence="6" id="KW-1185">Reference proteome</keyword>
<dbReference type="RefSeq" id="WP_265426046.1">
    <property type="nucleotide sequence ID" value="NZ_JAPFPW010000022.1"/>
</dbReference>
<evidence type="ECO:0000259" key="4">
    <source>
        <dbReference type="PROSITE" id="PS50830"/>
    </source>
</evidence>
<protein>
    <submittedName>
        <fullName evidence="5">Thermonuclease family protein</fullName>
    </submittedName>
</protein>
<gene>
    <name evidence="5" type="ORF">OOT00_14150</name>
</gene>
<dbReference type="InterPro" id="IPR016071">
    <property type="entry name" value="Staphylococal_nuclease_OB-fold"/>
</dbReference>
<dbReference type="Gene3D" id="2.40.50.90">
    <property type="match status" value="1"/>
</dbReference>
<evidence type="ECO:0000256" key="2">
    <source>
        <dbReference type="ARBA" id="ARBA00022759"/>
    </source>
</evidence>